<dbReference type="Proteomes" id="UP000299102">
    <property type="component" value="Unassembled WGS sequence"/>
</dbReference>
<keyword evidence="2" id="KW-1185">Reference proteome</keyword>
<sequence length="325" mass="36807">MQRNFILFDPREGVDAKLMIYAYLDAEPINYGFGGHQLNRGRVISMQTTATYANTTCRAPYPTLGPLAAAGARRRRPPARRVHTHRAKRERVFHDGNANSFMLKWREQVEAVRYTCLLPIFKMLRRHIATGIEIEVRGRSKLFECSELHMPRRTRHRRGRRALCKDLGLVDIGSRLIFALSAEPAIGQLGPRALSARASAGRGLYANNHVTRRFDVRPYARSGWCSLNKRTRSIRPCSDSNEVSANSSIKIKLRLFLEDSVVFSEFLLLRSVTGSNVPVGPWFEVVFLILPSFGSPLQAEVRRGMRAADDRFDPISTRSQIGLKV</sequence>
<reference evidence="1 2" key="1">
    <citation type="journal article" date="2019" name="Commun. Biol.">
        <title>The bagworm genome reveals a unique fibroin gene that provides high tensile strength.</title>
        <authorList>
            <person name="Kono N."/>
            <person name="Nakamura H."/>
            <person name="Ohtoshi R."/>
            <person name="Tomita M."/>
            <person name="Numata K."/>
            <person name="Arakawa K."/>
        </authorList>
    </citation>
    <scope>NUCLEOTIDE SEQUENCE [LARGE SCALE GENOMIC DNA]</scope>
</reference>
<comment type="caution">
    <text evidence="1">The sequence shown here is derived from an EMBL/GenBank/DDBJ whole genome shotgun (WGS) entry which is preliminary data.</text>
</comment>
<accession>A0A4C1VTX7</accession>
<name>A0A4C1VTX7_EUMVA</name>
<organism evidence="1 2">
    <name type="scientific">Eumeta variegata</name>
    <name type="common">Bagworm moth</name>
    <name type="synonym">Eumeta japonica</name>
    <dbReference type="NCBI Taxonomy" id="151549"/>
    <lineage>
        <taxon>Eukaryota</taxon>
        <taxon>Metazoa</taxon>
        <taxon>Ecdysozoa</taxon>
        <taxon>Arthropoda</taxon>
        <taxon>Hexapoda</taxon>
        <taxon>Insecta</taxon>
        <taxon>Pterygota</taxon>
        <taxon>Neoptera</taxon>
        <taxon>Endopterygota</taxon>
        <taxon>Lepidoptera</taxon>
        <taxon>Glossata</taxon>
        <taxon>Ditrysia</taxon>
        <taxon>Tineoidea</taxon>
        <taxon>Psychidae</taxon>
        <taxon>Oiketicinae</taxon>
        <taxon>Eumeta</taxon>
    </lineage>
</organism>
<evidence type="ECO:0000313" key="2">
    <source>
        <dbReference type="Proteomes" id="UP000299102"/>
    </source>
</evidence>
<dbReference type="EMBL" id="BGZK01000396">
    <property type="protein sequence ID" value="GBP41284.1"/>
    <property type="molecule type" value="Genomic_DNA"/>
</dbReference>
<gene>
    <name evidence="1" type="ORF">EVAR_33011_1</name>
</gene>
<dbReference type="AlphaFoldDB" id="A0A4C1VTX7"/>
<proteinExistence type="predicted"/>
<protein>
    <submittedName>
        <fullName evidence="1">Uncharacterized protein</fullName>
    </submittedName>
</protein>
<evidence type="ECO:0000313" key="1">
    <source>
        <dbReference type="EMBL" id="GBP41284.1"/>
    </source>
</evidence>